<feature type="domain" description="Metallo-beta-lactamase" evidence="2">
    <location>
        <begin position="23"/>
        <end position="189"/>
    </location>
</feature>
<dbReference type="Gene3D" id="3.60.15.10">
    <property type="entry name" value="Ribonuclease Z/Hydroxyacylglutathione hydrolase-like"/>
    <property type="match status" value="1"/>
</dbReference>
<dbReference type="Proteomes" id="UP000221222">
    <property type="component" value="Unassembled WGS sequence"/>
</dbReference>
<evidence type="ECO:0000313" key="4">
    <source>
        <dbReference type="Proteomes" id="UP000221222"/>
    </source>
</evidence>
<dbReference type="GO" id="GO:0016787">
    <property type="term" value="F:hydrolase activity"/>
    <property type="evidence" value="ECO:0007669"/>
    <property type="project" value="UniProtKB-KW"/>
</dbReference>
<dbReference type="Pfam" id="PF12706">
    <property type="entry name" value="Lactamase_B_2"/>
    <property type="match status" value="1"/>
</dbReference>
<dbReference type="PANTHER" id="PTHR43546:SF9">
    <property type="entry name" value="L-ASCORBATE-6-PHOSPHATE LACTONASE ULAG-RELATED"/>
    <property type="match status" value="1"/>
</dbReference>
<comment type="caution">
    <text evidence="3">The sequence shown here is derived from an EMBL/GenBank/DDBJ whole genome shotgun (WGS) entry which is preliminary data.</text>
</comment>
<dbReference type="SUPFAM" id="SSF56281">
    <property type="entry name" value="Metallo-hydrolase/oxidoreductase"/>
    <property type="match status" value="1"/>
</dbReference>
<evidence type="ECO:0000313" key="3">
    <source>
        <dbReference type="EMBL" id="PHO18547.1"/>
    </source>
</evidence>
<proteinExistence type="predicted"/>
<evidence type="ECO:0000259" key="2">
    <source>
        <dbReference type="Pfam" id="PF12706"/>
    </source>
</evidence>
<protein>
    <recommendedName>
        <fullName evidence="2">Metallo-beta-lactamase domain-containing protein</fullName>
    </recommendedName>
</protein>
<name>A0A2G1DJ76_9BACT</name>
<dbReference type="InterPro" id="IPR050114">
    <property type="entry name" value="UPF0173_UPF0282_UlaG_hydrolase"/>
</dbReference>
<dbReference type="PANTHER" id="PTHR43546">
    <property type="entry name" value="UPF0173 METAL-DEPENDENT HYDROLASE MJ1163-RELATED"/>
    <property type="match status" value="1"/>
</dbReference>
<keyword evidence="1" id="KW-0378">Hydrolase</keyword>
<dbReference type="AlphaFoldDB" id="A0A2G1DJ76"/>
<organism evidence="3 4">
    <name type="scientific">Malaciobacter molluscorum LMG 25693</name>
    <dbReference type="NCBI Taxonomy" id="870501"/>
    <lineage>
        <taxon>Bacteria</taxon>
        <taxon>Pseudomonadati</taxon>
        <taxon>Campylobacterota</taxon>
        <taxon>Epsilonproteobacteria</taxon>
        <taxon>Campylobacterales</taxon>
        <taxon>Arcobacteraceae</taxon>
        <taxon>Malaciobacter</taxon>
    </lineage>
</organism>
<evidence type="ECO:0000256" key="1">
    <source>
        <dbReference type="ARBA" id="ARBA00022801"/>
    </source>
</evidence>
<accession>A0A2G1DJ76</accession>
<dbReference type="InterPro" id="IPR001279">
    <property type="entry name" value="Metallo-B-lactamas"/>
</dbReference>
<dbReference type="EMBL" id="NXFY01000005">
    <property type="protein sequence ID" value="PHO18547.1"/>
    <property type="molecule type" value="Genomic_DNA"/>
</dbReference>
<keyword evidence="4" id="KW-1185">Reference proteome</keyword>
<sequence length="260" mass="29864">MGEYMKYTQIRNATSIIEYANKRFLIDPLLAPKESYDGFAGTLNSHLKWPRVELPFSIEKILEVDAIIITHLHKDHFDDFACKYIPKKMQIFCQDSHDKKILESYGFKNIIVLCENTNYYDIKLSKTKGQHGTDDAIEKLKERLGEVCGIVFQHKSEKTLYLAGDTLWNRFVEESIEKYKPELLILSVGDAINLEHGSIIMGKTDLITVCKKIKDVKIIANHLEAVNHTCVTRDELKKFILDNKIDNNVLIPNDGDTCNI</sequence>
<gene>
    <name evidence="3" type="ORF">CPU12_04505</name>
</gene>
<dbReference type="InterPro" id="IPR036866">
    <property type="entry name" value="RibonucZ/Hydroxyglut_hydro"/>
</dbReference>
<reference evidence="3 4" key="1">
    <citation type="submission" date="2017-09" db="EMBL/GenBank/DDBJ databases">
        <title>Arcobacter canalis sp. nov., a new species isolated from a water canal contaminated with urban sewage.</title>
        <authorList>
            <person name="Perez-Cataluna A."/>
            <person name="Salas-Masso N."/>
            <person name="Figueras M.J."/>
        </authorList>
    </citation>
    <scope>NUCLEOTIDE SEQUENCE [LARGE SCALE GENOMIC DNA]</scope>
    <source>
        <strain evidence="3 4">F98-3</strain>
    </source>
</reference>